<evidence type="ECO:0000313" key="1">
    <source>
        <dbReference type="EMBL" id="EXM39166.1"/>
    </source>
</evidence>
<proteinExistence type="predicted"/>
<name>A0A011VV88_RUMAL</name>
<reference evidence="1 2" key="1">
    <citation type="submission" date="2013-06" db="EMBL/GenBank/DDBJ databases">
        <title>Rumen cellulosomics: divergent fiber-degrading strategies revealed by comparative genome-wide analysis of six Ruminococcal strains.</title>
        <authorList>
            <person name="Dassa B."/>
            <person name="Borovok I."/>
            <person name="Lamed R."/>
            <person name="Flint H."/>
            <person name="Yeoman C.J."/>
            <person name="White B."/>
            <person name="Bayer E.A."/>
        </authorList>
    </citation>
    <scope>NUCLEOTIDE SEQUENCE [LARGE SCALE GENOMIC DNA]</scope>
    <source>
        <strain evidence="1 2">SY3</strain>
    </source>
</reference>
<dbReference type="Proteomes" id="UP000021369">
    <property type="component" value="Unassembled WGS sequence"/>
</dbReference>
<dbReference type="EMBL" id="JEOB01000003">
    <property type="protein sequence ID" value="EXM39166.1"/>
    <property type="molecule type" value="Genomic_DNA"/>
</dbReference>
<evidence type="ECO:0000313" key="2">
    <source>
        <dbReference type="Proteomes" id="UP000021369"/>
    </source>
</evidence>
<gene>
    <name evidence="1" type="ORF">RASY3_11880</name>
</gene>
<sequence>MVILYRGSAMAKSLYITQKVVIVMQWRKPCKIRMPKLQNVKKSLKKIVKYVIDKKITNWYNRIMIKGDRGRNDPILPVLV</sequence>
<organism evidence="1 2">
    <name type="scientific">Ruminococcus albus SY3</name>
    <dbReference type="NCBI Taxonomy" id="1341156"/>
    <lineage>
        <taxon>Bacteria</taxon>
        <taxon>Bacillati</taxon>
        <taxon>Bacillota</taxon>
        <taxon>Clostridia</taxon>
        <taxon>Eubacteriales</taxon>
        <taxon>Oscillospiraceae</taxon>
        <taxon>Ruminococcus</taxon>
    </lineage>
</organism>
<accession>A0A011VV88</accession>
<comment type="caution">
    <text evidence="1">The sequence shown here is derived from an EMBL/GenBank/DDBJ whole genome shotgun (WGS) entry which is preliminary data.</text>
</comment>
<protein>
    <submittedName>
        <fullName evidence="1">Uncharacterized protein</fullName>
    </submittedName>
</protein>
<keyword evidence="2" id="KW-1185">Reference proteome</keyword>
<dbReference type="AlphaFoldDB" id="A0A011VV88"/>